<reference evidence="2 3" key="1">
    <citation type="submission" date="2015-03" db="EMBL/GenBank/DDBJ databases">
        <title>Genomics and transcriptomics of the oil-accumulating basidiomycete yeast T. oleaginosus allow insights into substrate utilization and the diverse evolutionary trajectories of mating systems in fungi.</title>
        <authorList>
            <consortium name="DOE Joint Genome Institute"/>
            <person name="Kourist R."/>
            <person name="Kracht O."/>
            <person name="Bracharz F."/>
            <person name="Lipzen A."/>
            <person name="Nolan M."/>
            <person name="Ohm R."/>
            <person name="Grigoriev I."/>
            <person name="Sun S."/>
            <person name="Heitman J."/>
            <person name="Bruck T."/>
            <person name="Nowrousian M."/>
        </authorList>
    </citation>
    <scope>NUCLEOTIDE SEQUENCE [LARGE SCALE GENOMIC DNA]</scope>
    <source>
        <strain evidence="2 3">IBC0246</strain>
    </source>
</reference>
<evidence type="ECO:0000256" key="1">
    <source>
        <dbReference type="SAM" id="MobiDB-lite"/>
    </source>
</evidence>
<protein>
    <submittedName>
        <fullName evidence="2">Uncharacterized protein</fullName>
    </submittedName>
</protein>
<proteinExistence type="predicted"/>
<gene>
    <name evidence="2" type="ORF">CC85DRAFT_92065</name>
</gene>
<organism evidence="2 3">
    <name type="scientific">Cutaneotrichosporon oleaginosum</name>
    <dbReference type="NCBI Taxonomy" id="879819"/>
    <lineage>
        <taxon>Eukaryota</taxon>
        <taxon>Fungi</taxon>
        <taxon>Dikarya</taxon>
        <taxon>Basidiomycota</taxon>
        <taxon>Agaricomycotina</taxon>
        <taxon>Tremellomycetes</taxon>
        <taxon>Trichosporonales</taxon>
        <taxon>Trichosporonaceae</taxon>
        <taxon>Cutaneotrichosporon</taxon>
    </lineage>
</organism>
<dbReference type="GeneID" id="28988120"/>
<feature type="region of interest" description="Disordered" evidence="1">
    <location>
        <begin position="1"/>
        <end position="22"/>
    </location>
</feature>
<feature type="compositionally biased region" description="Low complexity" evidence="1">
    <location>
        <begin position="8"/>
        <end position="18"/>
    </location>
</feature>
<evidence type="ECO:0000313" key="3">
    <source>
        <dbReference type="Proteomes" id="UP000053611"/>
    </source>
</evidence>
<dbReference type="AlphaFoldDB" id="A0A0J0XYE8"/>
<sequence length="87" mass="9111">MSALHLRTPLTPATIPSAASPPTPAHIERLRMYFYACMLQGGGAPRIVSVAEGARWLAVWGRPCLAGDGADERMAGGQCCIVADSEG</sequence>
<evidence type="ECO:0000313" key="2">
    <source>
        <dbReference type="EMBL" id="KLT46068.1"/>
    </source>
</evidence>
<dbReference type="EMBL" id="KQ087179">
    <property type="protein sequence ID" value="KLT46068.1"/>
    <property type="molecule type" value="Genomic_DNA"/>
</dbReference>
<dbReference type="RefSeq" id="XP_018282559.1">
    <property type="nucleotide sequence ID" value="XM_018427517.1"/>
</dbReference>
<keyword evidence="3" id="KW-1185">Reference proteome</keyword>
<accession>A0A0J0XYE8</accession>
<name>A0A0J0XYE8_9TREE</name>
<dbReference type="Proteomes" id="UP000053611">
    <property type="component" value="Unassembled WGS sequence"/>
</dbReference>